<dbReference type="InterPro" id="IPR011335">
    <property type="entry name" value="Restrct_endonuc-II-like"/>
</dbReference>
<dbReference type="CDD" id="cd06260">
    <property type="entry name" value="DUF820-like"/>
    <property type="match status" value="1"/>
</dbReference>
<keyword evidence="3" id="KW-0540">Nuclease</keyword>
<dbReference type="EMBL" id="JBHSFS010000003">
    <property type="protein sequence ID" value="MFC4512787.1"/>
    <property type="molecule type" value="Genomic_DNA"/>
</dbReference>
<keyword evidence="3" id="KW-0255">Endonuclease</keyword>
<feature type="domain" description="Putative restriction endonuclease" evidence="2">
    <location>
        <begin position="17"/>
        <end position="183"/>
    </location>
</feature>
<dbReference type="PANTHER" id="PTHR35400:SF3">
    <property type="entry name" value="SLL1072 PROTEIN"/>
    <property type="match status" value="1"/>
</dbReference>
<dbReference type="InterPro" id="IPR012296">
    <property type="entry name" value="Nuclease_put_TT1808"/>
</dbReference>
<dbReference type="InterPro" id="IPR008538">
    <property type="entry name" value="Uma2"/>
</dbReference>
<dbReference type="Pfam" id="PF05685">
    <property type="entry name" value="Uma2"/>
    <property type="match status" value="1"/>
</dbReference>
<dbReference type="SUPFAM" id="SSF52980">
    <property type="entry name" value="Restriction endonuclease-like"/>
    <property type="match status" value="1"/>
</dbReference>
<keyword evidence="4" id="KW-1185">Reference proteome</keyword>
<name>A0ABV9BFP2_9ACTN</name>
<reference evidence="4" key="1">
    <citation type="journal article" date="2019" name="Int. J. Syst. Evol. Microbiol.">
        <title>The Global Catalogue of Microorganisms (GCM) 10K type strain sequencing project: providing services to taxonomists for standard genome sequencing and annotation.</title>
        <authorList>
            <consortium name="The Broad Institute Genomics Platform"/>
            <consortium name="The Broad Institute Genome Sequencing Center for Infectious Disease"/>
            <person name="Wu L."/>
            <person name="Ma J."/>
        </authorList>
    </citation>
    <scope>NUCLEOTIDE SEQUENCE [LARGE SCALE GENOMIC DNA]</scope>
    <source>
        <strain evidence="4">CECT 8064</strain>
    </source>
</reference>
<feature type="region of interest" description="Disordered" evidence="1">
    <location>
        <begin position="185"/>
        <end position="218"/>
    </location>
</feature>
<proteinExistence type="predicted"/>
<protein>
    <submittedName>
        <fullName evidence="3">Uma2 family endonuclease</fullName>
    </submittedName>
</protein>
<dbReference type="Proteomes" id="UP001595990">
    <property type="component" value="Unassembled WGS sequence"/>
</dbReference>
<keyword evidence="3" id="KW-0378">Hydrolase</keyword>
<evidence type="ECO:0000259" key="2">
    <source>
        <dbReference type="Pfam" id="PF05685"/>
    </source>
</evidence>
<dbReference type="RefSeq" id="WP_397612546.1">
    <property type="nucleotide sequence ID" value="NZ_JBHSFS010000003.1"/>
</dbReference>
<evidence type="ECO:0000313" key="3">
    <source>
        <dbReference type="EMBL" id="MFC4512787.1"/>
    </source>
</evidence>
<comment type="caution">
    <text evidence="3">The sequence shown here is derived from an EMBL/GenBank/DDBJ whole genome shotgun (WGS) entry which is preliminary data.</text>
</comment>
<organism evidence="3 4">
    <name type="scientific">Streptomyces ehimensis</name>
    <dbReference type="NCBI Taxonomy" id="68195"/>
    <lineage>
        <taxon>Bacteria</taxon>
        <taxon>Bacillati</taxon>
        <taxon>Actinomycetota</taxon>
        <taxon>Actinomycetes</taxon>
        <taxon>Kitasatosporales</taxon>
        <taxon>Streptomycetaceae</taxon>
        <taxon>Streptomyces</taxon>
    </lineage>
</organism>
<dbReference type="GO" id="GO:0004519">
    <property type="term" value="F:endonuclease activity"/>
    <property type="evidence" value="ECO:0007669"/>
    <property type="project" value="UniProtKB-KW"/>
</dbReference>
<dbReference type="Gene3D" id="3.90.1570.10">
    <property type="entry name" value="tt1808, chain A"/>
    <property type="match status" value="1"/>
</dbReference>
<evidence type="ECO:0000313" key="4">
    <source>
        <dbReference type="Proteomes" id="UP001595990"/>
    </source>
</evidence>
<dbReference type="PANTHER" id="PTHR35400">
    <property type="entry name" value="SLR1083 PROTEIN"/>
    <property type="match status" value="1"/>
</dbReference>
<gene>
    <name evidence="3" type="ORF">ACFPEN_07545</name>
</gene>
<sequence length="218" mass="24070">MEMVGDEGVDEELEEMFELLYAATPEGYKSEIVGGAICMVPKADAYWDVVSDVLYQLRDLLGQERQIKHEVRLDLPGYRNAFAPALYVMAAGAERDERGNWRHQDVEFVLEVIRQGTADYDYGRKRDAYAVGEVPVYLIADPYTGRCHLHTLPQDGEYRSCLAVGFGDPIDLTHTAVGVVLTVGESGREPTASSGGGAKRPPPELPPQPEADGDRRRG</sequence>
<accession>A0ABV9BFP2</accession>
<evidence type="ECO:0000256" key="1">
    <source>
        <dbReference type="SAM" id="MobiDB-lite"/>
    </source>
</evidence>